<reference evidence="4 5" key="1">
    <citation type="journal article" date="2017" name="Nature">
        <title>Atmospheric trace gases support primary production in Antarctic desert surface soil.</title>
        <authorList>
            <person name="Ji M."/>
            <person name="Greening C."/>
            <person name="Vanwonterghem I."/>
            <person name="Carere C.R."/>
            <person name="Bay S.K."/>
            <person name="Steen J.A."/>
            <person name="Montgomery K."/>
            <person name="Lines T."/>
            <person name="Beardall J."/>
            <person name="van Dorst J."/>
            <person name="Snape I."/>
            <person name="Stott M.B."/>
            <person name="Hugenholtz P."/>
            <person name="Ferrari B.C."/>
        </authorList>
    </citation>
    <scope>NUCLEOTIDE SEQUENCE [LARGE SCALE GENOMIC DNA]</scope>
    <source>
        <strain evidence="4">RRmetagenome_bin12</strain>
    </source>
</reference>
<evidence type="ECO:0000313" key="6">
    <source>
        <dbReference type="Proteomes" id="UP000606991"/>
    </source>
</evidence>
<gene>
    <name evidence="4" type="ORF">DLM65_15605</name>
    <name evidence="3" type="ORF">JF886_03065</name>
</gene>
<dbReference type="Pfam" id="PF09347">
    <property type="entry name" value="DUF1989"/>
    <property type="match status" value="1"/>
</dbReference>
<dbReference type="EMBL" id="JAEKNS010000038">
    <property type="protein sequence ID" value="MBJ7593834.1"/>
    <property type="molecule type" value="Genomic_DNA"/>
</dbReference>
<evidence type="ECO:0000313" key="5">
    <source>
        <dbReference type="Proteomes" id="UP000248724"/>
    </source>
</evidence>
<reference evidence="3 6" key="3">
    <citation type="submission" date="2020-10" db="EMBL/GenBank/DDBJ databases">
        <title>Ca. Dormibacterota MAGs.</title>
        <authorList>
            <person name="Montgomery K."/>
        </authorList>
    </citation>
    <scope>NUCLEOTIDE SEQUENCE [LARGE SCALE GENOMIC DNA]</scope>
    <source>
        <strain evidence="3">SC8812_S17_18</strain>
    </source>
</reference>
<feature type="region of interest" description="Disordered" evidence="1">
    <location>
        <begin position="196"/>
        <end position="217"/>
    </location>
</feature>
<protein>
    <submittedName>
        <fullName evidence="3">Urea carboxylase-associated family protein</fullName>
    </submittedName>
    <submittedName>
        <fullName evidence="4">Urea carboxylase-related aminomethyltransferase</fullName>
    </submittedName>
</protein>
<sequence length="217" mass="22703">MPPGEGRGLRVRAGTPFKVVDVDGGQVGDLFAFTADDPGEYASASHTRPSTGRLFPRPGQNVLTNLRRPILELVEDNSPGYHDTLYAACDAARYRSLGVDAPHRSCAQNLGESIAALGLPGVVVPQPLNVFMDVRVDSDGEMSSRPASSGAGDHLIFRALLDCYVILSSCPMDIVPISSGGITALAIDVDDQLSTGTAPLRGSAPGGELQPSSRMTA</sequence>
<evidence type="ECO:0000259" key="2">
    <source>
        <dbReference type="Pfam" id="PF09347"/>
    </source>
</evidence>
<dbReference type="InterPro" id="IPR018959">
    <property type="entry name" value="DUF1989"/>
</dbReference>
<dbReference type="PANTHER" id="PTHR31527:SF0">
    <property type="entry name" value="RE64534P"/>
    <property type="match status" value="1"/>
</dbReference>
<dbReference type="EMBL" id="QHBU01000299">
    <property type="protein sequence ID" value="PZR77493.1"/>
    <property type="molecule type" value="Genomic_DNA"/>
</dbReference>
<dbReference type="AlphaFoldDB" id="A0A2W5YX20"/>
<organism evidence="4 5">
    <name type="scientific">Candidatus Aeolococcus gillhamiae</name>
    <dbReference type="NCBI Taxonomy" id="3127015"/>
    <lineage>
        <taxon>Bacteria</taxon>
        <taxon>Bacillati</taxon>
        <taxon>Candidatus Dormiibacterota</taxon>
        <taxon>Candidatus Dormibacteria</taxon>
        <taxon>Candidatus Aeolococcales</taxon>
        <taxon>Candidatus Aeolococcaceae</taxon>
        <taxon>Candidatus Aeolococcus</taxon>
    </lineage>
</organism>
<accession>A0A2W5YX20</accession>
<evidence type="ECO:0000313" key="4">
    <source>
        <dbReference type="EMBL" id="PZR77493.1"/>
    </source>
</evidence>
<reference evidence="4" key="2">
    <citation type="submission" date="2018-05" db="EMBL/GenBank/DDBJ databases">
        <authorList>
            <person name="Ferrari B."/>
        </authorList>
    </citation>
    <scope>NUCLEOTIDE SEQUENCE</scope>
    <source>
        <strain evidence="4">RRmetagenome_bin12</strain>
    </source>
</reference>
<proteinExistence type="predicted"/>
<evidence type="ECO:0000313" key="3">
    <source>
        <dbReference type="EMBL" id="MBJ7593834.1"/>
    </source>
</evidence>
<dbReference type="Proteomes" id="UP000606991">
    <property type="component" value="Unassembled WGS sequence"/>
</dbReference>
<evidence type="ECO:0000256" key="1">
    <source>
        <dbReference type="SAM" id="MobiDB-lite"/>
    </source>
</evidence>
<feature type="domain" description="DUF1989" evidence="2">
    <location>
        <begin position="2"/>
        <end position="163"/>
    </location>
</feature>
<comment type="caution">
    <text evidence="4">The sequence shown here is derived from an EMBL/GenBank/DDBJ whole genome shotgun (WGS) entry which is preliminary data.</text>
</comment>
<dbReference type="Proteomes" id="UP000248724">
    <property type="component" value="Unassembled WGS sequence"/>
</dbReference>
<name>A0A2W5YX20_9BACT</name>
<accession>A0A934JVC0</accession>
<dbReference type="PANTHER" id="PTHR31527">
    <property type="entry name" value="RE64534P"/>
    <property type="match status" value="1"/>
</dbReference>